<keyword evidence="5" id="KW-1185">Reference proteome</keyword>
<dbReference type="InterPro" id="IPR020471">
    <property type="entry name" value="AKR"/>
</dbReference>
<dbReference type="PANTHER" id="PTHR43827:SF3">
    <property type="entry name" value="NADP-DEPENDENT OXIDOREDUCTASE DOMAIN-CONTAINING PROTEIN"/>
    <property type="match status" value="1"/>
</dbReference>
<accession>A0A1Q9EYW7</accession>
<dbReference type="Gene3D" id="3.20.20.100">
    <property type="entry name" value="NADP-dependent oxidoreductase domain"/>
    <property type="match status" value="1"/>
</dbReference>
<dbReference type="InterPro" id="IPR036812">
    <property type="entry name" value="NAD(P)_OxRdtase_dom_sf"/>
</dbReference>
<feature type="domain" description="Prolyl 4-hydroxylase alpha subunit Fe(2+) 2OG dioxygenase" evidence="3">
    <location>
        <begin position="410"/>
        <end position="520"/>
    </location>
</feature>
<comment type="caution">
    <text evidence="4">The sequence shown here is derived from an EMBL/GenBank/DDBJ whole genome shotgun (WGS) entry which is preliminary data.</text>
</comment>
<dbReference type="Proteomes" id="UP000186817">
    <property type="component" value="Unassembled WGS sequence"/>
</dbReference>
<dbReference type="GO" id="GO:0016616">
    <property type="term" value="F:oxidoreductase activity, acting on the CH-OH group of donors, NAD or NADP as acceptor"/>
    <property type="evidence" value="ECO:0007669"/>
    <property type="project" value="UniProtKB-ARBA"/>
</dbReference>
<organism evidence="4 5">
    <name type="scientific">Symbiodinium microadriaticum</name>
    <name type="common">Dinoflagellate</name>
    <name type="synonym">Zooxanthella microadriatica</name>
    <dbReference type="NCBI Taxonomy" id="2951"/>
    <lineage>
        <taxon>Eukaryota</taxon>
        <taxon>Sar</taxon>
        <taxon>Alveolata</taxon>
        <taxon>Dinophyceae</taxon>
        <taxon>Suessiales</taxon>
        <taxon>Symbiodiniaceae</taxon>
        <taxon>Symbiodinium</taxon>
    </lineage>
</organism>
<evidence type="ECO:0000259" key="3">
    <source>
        <dbReference type="Pfam" id="PF13640"/>
    </source>
</evidence>
<dbReference type="EMBL" id="LSRX01000040">
    <property type="protein sequence ID" value="OLQ12654.1"/>
    <property type="molecule type" value="Genomic_DNA"/>
</dbReference>
<dbReference type="PANTHER" id="PTHR43827">
    <property type="entry name" value="2,5-DIKETO-D-GLUCONIC ACID REDUCTASE"/>
    <property type="match status" value="1"/>
</dbReference>
<dbReference type="Pfam" id="PF13640">
    <property type="entry name" value="2OG-FeII_Oxy_3"/>
    <property type="match status" value="1"/>
</dbReference>
<sequence>MPLVDYILRSSSSSDSELQCAISDKFQDVVTAWRKNSGGVSGCDINAKGVCLVARSSRVFIGEVSPPRRRPPSDIRRKLAEMWWRWTQQRRREQMSEAISADGTLAPYCDYHQLSEGPGNPAVSSTANSFRDFWLSLGGGPIDIGEPYPRQGRRPSWGSAGYAPEGIPVVPIKGIHGTVDFPLLGIGTWQYNSTVAKMAVAVATIPKQRRSVAFAEEPSSPPPRLSESELLHRMTQNHESMVRGRALANSETIAPFAEECQKRLESLHGWESHGIDFKQEATEEVKVEERFLLPTSSSQFPVTVLDGVLRKEMCESFISIHEKVGFARPPSLLVHLAEKNKLEEEDEEDVLLKLAYEQAKNTSELVQIESVDFADYLWKKLEHFLPDEHRHIGNFTSGVYEKCGIVPVFRFMRYQKDQGFKPHKDPERAYAEYPLRSSAAAAHGESGIYKSFFTIALYLNDPAEFEGGKLNFVQIHVDDVGDKTYESQATVNPSVGRCVLFAHNELHEGGGVQSGTKYMCQCDVLYKRVRETVISAFSLGYRHVDTASVYVNQKGALAEMKMERDEFFVTSKIPGTSHPLDVRTVLPPCVRKMSLCLCLALLFCLPWQNHGDLCEERAEVMLLQSQLRVESSGGLRFVGRSFFSTDPISSAGYWLRYSTSHSLNVYDLPVMGLVEAEAAAGVQITSPEGNVEQLYFLKAPSWRSEQNLTMDDFVRAAEMSWATVMDKKQLYTPWTDYHDGHLVDTMRIDNFQADRHRFQNYVPQQTNNSTTMRVIRDYIPNTTWTMEWLAGIDSLMTLPLEYMDTEATADPDACRKDDSRMKRDMWWKSTFAVTNASTARDFAIRILGATPASEPFPWPPNRHCIAAQWVTLPYSGFLDWKALQLHFVEDPVYRSTLHGIPAFQQYQQEFVRSHRDCINSFMLNNLVLQAESLDPFIKRLSQASASYFVSQVRVANSKHDAMYALIFSFPGNEGVTIQIRSAHVSAASPRGLNASATAAAADACLEELGLKFVDLMLIHFPADFGKNGSAKALLAFGQRLAFSFRTMALELDRSMAAPRHGALDVAIEAAEDERELKSFWSRCLAWRTAARRDFLTWYTRRIPQQSEHKIREENTALIYPIMLSIEPNQLRRLYLLSPQRSEDDAAFRLLLKAQTEERQTEWTALENWAKSGKDSDAILILFVLPGEVQPGRRPVLGIGSATTEPSGAVESIRSAFDLNKGSGTTPIPAPKDLIIGIDADFDGEVKGTNKIDEHVGSLQPTEYSSDRVNRYAVKEPMQVLLHVDTVLSVTGNGVEKTKVATVPVAVNQVQYHVGMGTAPTASTDVLYQSFSPLCGPCDPPDNTEHTLQSPCEELLNGTLVTGIGARYNKTGMGQLFSSKRGTSSQPTKGYRIDLKLQTINGDVHPVSIESSKSLLDLYEAVARAVDVNPWTLRLTAGTTFFDVASDGETTLEALGINEETDLTALRCKACFLENPGDSRYNADYVCTVLHVRQAGWNRMEVEFSVRGDGSLGRLQKPKDSQLRFIDDTGERRFVLPESVHLEVDQNLKSGLSHKKGIMTFAGVPTDGRVCFVYGVAGYAPLAMNLSLGRE</sequence>
<dbReference type="Gene3D" id="2.60.120.620">
    <property type="entry name" value="q2cbj1_9rhob like domain"/>
    <property type="match status" value="1"/>
</dbReference>
<keyword evidence="2" id="KW-0560">Oxidoreductase</keyword>
<reference evidence="4 5" key="1">
    <citation type="submission" date="2016-02" db="EMBL/GenBank/DDBJ databases">
        <title>Genome analysis of coral dinoflagellate symbionts highlights evolutionary adaptations to a symbiotic lifestyle.</title>
        <authorList>
            <person name="Aranda M."/>
            <person name="Li Y."/>
            <person name="Liew Y.J."/>
            <person name="Baumgarten S."/>
            <person name="Simakov O."/>
            <person name="Wilson M."/>
            <person name="Piel J."/>
            <person name="Ashoor H."/>
            <person name="Bougouffa S."/>
            <person name="Bajic V.B."/>
            <person name="Ryu T."/>
            <person name="Ravasi T."/>
            <person name="Bayer T."/>
            <person name="Micklem G."/>
            <person name="Kim H."/>
            <person name="Bhak J."/>
            <person name="Lajeunesse T.C."/>
            <person name="Voolstra C.R."/>
        </authorList>
    </citation>
    <scope>NUCLEOTIDE SEQUENCE [LARGE SCALE GENOMIC DNA]</scope>
    <source>
        <strain evidence="4 5">CCMP2467</strain>
    </source>
</reference>
<evidence type="ECO:0000313" key="4">
    <source>
        <dbReference type="EMBL" id="OLQ12654.1"/>
    </source>
</evidence>
<name>A0A1Q9EYW7_SYMMI</name>
<dbReference type="InterPro" id="IPR044862">
    <property type="entry name" value="Pro_4_hyd_alph_FE2OG_OXY"/>
</dbReference>
<dbReference type="OrthoDB" id="69177at2759"/>
<dbReference type="SUPFAM" id="SSF51430">
    <property type="entry name" value="NAD(P)-linked oxidoreductase"/>
    <property type="match status" value="1"/>
</dbReference>
<gene>
    <name evidence="4" type="ORF">AK812_SmicGene3451</name>
</gene>
<evidence type="ECO:0000256" key="2">
    <source>
        <dbReference type="ARBA" id="ARBA00023002"/>
    </source>
</evidence>
<proteinExistence type="predicted"/>
<evidence type="ECO:0000256" key="1">
    <source>
        <dbReference type="ARBA" id="ARBA00022857"/>
    </source>
</evidence>
<evidence type="ECO:0000313" key="5">
    <source>
        <dbReference type="Proteomes" id="UP000186817"/>
    </source>
</evidence>
<protein>
    <recommendedName>
        <fullName evidence="3">Prolyl 4-hydroxylase alpha subunit Fe(2+) 2OG dioxygenase domain-containing protein</fullName>
    </recommendedName>
</protein>
<keyword evidence="1" id="KW-0521">NADP</keyword>